<evidence type="ECO:0000313" key="1">
    <source>
        <dbReference type="EMBL" id="SBT09967.1"/>
    </source>
</evidence>
<name>A0A1A8XZ72_9RHOO</name>
<reference evidence="1 2" key="1">
    <citation type="submission" date="2016-06" db="EMBL/GenBank/DDBJ databases">
        <authorList>
            <person name="Kjaerup R.B."/>
            <person name="Dalgaard T.S."/>
            <person name="Juul-Madsen H.R."/>
        </authorList>
    </citation>
    <scope>NUCLEOTIDE SEQUENCE [LARGE SCALE GENOMIC DNA]</scope>
    <source>
        <strain evidence="1">2</strain>
    </source>
</reference>
<dbReference type="Gene3D" id="3.40.390.10">
    <property type="entry name" value="Collagenase (Catalytic Domain)"/>
    <property type="match status" value="1"/>
</dbReference>
<dbReference type="EMBL" id="FLQY01000290">
    <property type="protein sequence ID" value="SBT09967.1"/>
    <property type="molecule type" value="Genomic_DNA"/>
</dbReference>
<gene>
    <name evidence="1" type="ORF">PROAA_360035</name>
</gene>
<dbReference type="InterPro" id="IPR024079">
    <property type="entry name" value="MetalloPept_cat_dom_sf"/>
</dbReference>
<dbReference type="AlphaFoldDB" id="A0A1A8XZ72"/>
<dbReference type="Proteomes" id="UP000199600">
    <property type="component" value="Unassembled WGS sequence"/>
</dbReference>
<sequence>MAVVTGFAWSLECDIHVLSGMTTLPLRDLLTVTIDNELSLPIGALAPSLQTAVGLGSVSLEPEFKRTRPDTMTAQGKTLVHGNGIDFELETGRVIALPVATGQRRMRNFLVWAELQIVEYIKDTEEMPVGDDRSALGVPVVVEVTVGGGNSGSNSSSTGPATPIARTALAVIRIHIHDRIRKWWPTPEKMRVVAHSAGASPRLLADFDDGVAADITEWPSVIEGLGLTWTSANPARVQVDATSGRLRSTGTPSPSPVNIQATLNHPALPAGFAPSAPVRAHVAAAWPLPRPVSFIAGPGPQHFESATNILFLADGFIAGEEARFRELVARLADPIVSREDMQPFKLLRESINFWGLFLASEESGTTLLSEHLAPLGNAPFKLDEVPDTDLEDTAGALTLERLIRFLGLPVLVDFGVGESDSAAFTRLVPLLANDFVLPLQFNNIDLAMFAAWRRLAGRSLVESRDTLFAVQAGGRPFVGRRPPHSPSLDSRRIEDGDIAALVGALYCDVKDGGAPQRLPVGRVWERPSPVRRGKDAGLVCVLSRASSFGAVTVTDTVFGPKHVLAKLWRYNGTEDEMAARQTGRATFVLRPSMVNPAHGASPNMVLPIMHELGHVFGLVDEYGGKRPTDQVDPPKAFPNGQWRYELFRRSGDPLGPYDAPTTLPTDQRISPSKIVWAAWARLRAAGELVARPEIVGTTVHVQLRKKHARDFALDMQVKIRQRPLLGPTGTRSSPAMRIIDIDITRDEVQLECHPNFTPADTYDFDVLPSRLAPVLMLPLRRPGSEPLARREQPLVAPEILAHIGESGGPLNAAANNPMRPCTAASSPVAPQFPSNLPATLTRTPEMERATFRRHNIVGLYQGGLGVDCGAYHPAGDCMMRGAIEEPRTQSILSADTAEYRPFCHVCRYWLVDRIDPSKHRALDDLYDPSYPGPRPYE</sequence>
<keyword evidence="2" id="KW-1185">Reference proteome</keyword>
<proteinExistence type="predicted"/>
<accession>A0A1A8XZ72</accession>
<evidence type="ECO:0000313" key="2">
    <source>
        <dbReference type="Proteomes" id="UP000199600"/>
    </source>
</evidence>
<protein>
    <submittedName>
        <fullName evidence="1">Uncharacterized protein</fullName>
    </submittedName>
</protein>
<organism evidence="1 2">
    <name type="scientific">Candidatus Propionivibrio aalborgensis</name>
    <dbReference type="NCBI Taxonomy" id="1860101"/>
    <lineage>
        <taxon>Bacteria</taxon>
        <taxon>Pseudomonadati</taxon>
        <taxon>Pseudomonadota</taxon>
        <taxon>Betaproteobacteria</taxon>
        <taxon>Rhodocyclales</taxon>
        <taxon>Rhodocyclaceae</taxon>
        <taxon>Propionivibrio</taxon>
    </lineage>
</organism>
<dbReference type="GO" id="GO:0008237">
    <property type="term" value="F:metallopeptidase activity"/>
    <property type="evidence" value="ECO:0007669"/>
    <property type="project" value="InterPro"/>
</dbReference>